<reference evidence="2 3" key="1">
    <citation type="submission" date="2024-02" db="EMBL/GenBank/DDBJ databases">
        <title>Rhodopirellula caenicola NBRC 110016.</title>
        <authorList>
            <person name="Ichikawa N."/>
            <person name="Katano-Makiyama Y."/>
            <person name="Hidaka K."/>
        </authorList>
    </citation>
    <scope>NUCLEOTIDE SEQUENCE [LARGE SCALE GENOMIC DNA]</scope>
    <source>
        <strain evidence="2 3">NBRC 110016</strain>
    </source>
</reference>
<sequence>MKTLNKVCFAICMICILFAVVTSISMIWTPGIDELKWRLLATDGVVFLGSVSTMTVAKAYGGRQMD</sequence>
<comment type="caution">
    <text evidence="2">The sequence shown here is derived from an EMBL/GenBank/DDBJ whole genome shotgun (WGS) entry which is preliminary data.</text>
</comment>
<organism evidence="2 3">
    <name type="scientific">Novipirellula caenicola</name>
    <dbReference type="NCBI Taxonomy" id="1536901"/>
    <lineage>
        <taxon>Bacteria</taxon>
        <taxon>Pseudomonadati</taxon>
        <taxon>Planctomycetota</taxon>
        <taxon>Planctomycetia</taxon>
        <taxon>Pirellulales</taxon>
        <taxon>Pirellulaceae</taxon>
        <taxon>Novipirellula</taxon>
    </lineage>
</organism>
<evidence type="ECO:0000256" key="1">
    <source>
        <dbReference type="SAM" id="Phobius"/>
    </source>
</evidence>
<accession>A0ABP9VJW9</accession>
<gene>
    <name evidence="2" type="ORF">Rcae01_00319</name>
</gene>
<proteinExistence type="predicted"/>
<dbReference type="EMBL" id="BAABRO010000001">
    <property type="protein sequence ID" value="GAA5504880.1"/>
    <property type="molecule type" value="Genomic_DNA"/>
</dbReference>
<name>A0ABP9VJW9_9BACT</name>
<keyword evidence="1" id="KW-0812">Transmembrane</keyword>
<feature type="transmembrane region" description="Helical" evidence="1">
    <location>
        <begin position="40"/>
        <end position="60"/>
    </location>
</feature>
<dbReference type="Proteomes" id="UP001416858">
    <property type="component" value="Unassembled WGS sequence"/>
</dbReference>
<evidence type="ECO:0000313" key="3">
    <source>
        <dbReference type="Proteomes" id="UP001416858"/>
    </source>
</evidence>
<keyword evidence="1" id="KW-1133">Transmembrane helix</keyword>
<keyword evidence="1" id="KW-0472">Membrane</keyword>
<keyword evidence="3" id="KW-1185">Reference proteome</keyword>
<protein>
    <submittedName>
        <fullName evidence="2">Uncharacterized protein</fullName>
    </submittedName>
</protein>
<feature type="transmembrane region" description="Helical" evidence="1">
    <location>
        <begin position="7"/>
        <end position="28"/>
    </location>
</feature>
<evidence type="ECO:0000313" key="2">
    <source>
        <dbReference type="EMBL" id="GAA5504880.1"/>
    </source>
</evidence>